<dbReference type="RefSeq" id="WP_002319825.1">
    <property type="nucleotide sequence ID" value="NZ_AP022342.1"/>
</dbReference>
<evidence type="ECO:0000256" key="1">
    <source>
        <dbReference type="SAM" id="MobiDB-lite"/>
    </source>
</evidence>
<evidence type="ECO:0000313" key="5">
    <source>
        <dbReference type="EMBL" id="KWX16146.1"/>
    </source>
</evidence>
<dbReference type="AlphaFoldDB" id="A0A132P1D6"/>
<accession>A0A132P1D6</accession>
<reference evidence="4 6" key="1">
    <citation type="submission" date="2016-01" db="EMBL/GenBank/DDBJ databases">
        <title>Molecular Mechanisms for transfer of large genomic segments between Enterococcus faecium strains.</title>
        <authorList>
            <person name="Garcia-Solache M.A."/>
            <person name="Lebreton F."/>
            <person name="Mclaughlin R.E."/>
            <person name="Whiteaker J.D."/>
            <person name="Gilmore M.S."/>
            <person name="Rice L.B."/>
        </authorList>
    </citation>
    <scope>NUCLEOTIDE SEQUENCE [LARGE SCALE GENOMIC DNA]</scope>
    <source>
        <strain evidence="4 6">D344RRF x C68</strain>
    </source>
</reference>
<dbReference type="InterPro" id="IPR026345">
    <property type="entry name" value="Adh_isopep-form_adh_dom"/>
</dbReference>
<protein>
    <submittedName>
        <fullName evidence="4">Pilus assembly protein</fullName>
    </submittedName>
</protein>
<evidence type="ECO:0000313" key="4">
    <source>
        <dbReference type="EMBL" id="KWX16073.1"/>
    </source>
</evidence>
<keyword evidence="2" id="KW-1133">Transmembrane helix</keyword>
<name>A0A132P1D6_ENTFC</name>
<feature type="region of interest" description="Disordered" evidence="1">
    <location>
        <begin position="507"/>
        <end position="526"/>
    </location>
</feature>
<gene>
    <name evidence="4" type="ORF">AWT83_16705</name>
    <name evidence="5" type="ORF">AWT83_17095</name>
</gene>
<feature type="domain" description="Adhesin isopeptide-forming adherence" evidence="3">
    <location>
        <begin position="351"/>
        <end position="493"/>
    </location>
</feature>
<dbReference type="Proteomes" id="UP000070452">
    <property type="component" value="Unassembled WGS sequence"/>
</dbReference>
<proteinExistence type="predicted"/>
<feature type="transmembrane region" description="Helical" evidence="2">
    <location>
        <begin position="672"/>
        <end position="693"/>
    </location>
</feature>
<dbReference type="EMBL" id="LRHK01000009">
    <property type="protein sequence ID" value="KWX16073.1"/>
    <property type="molecule type" value="Genomic_DNA"/>
</dbReference>
<keyword evidence="2" id="KW-0472">Membrane</keyword>
<sequence>MNFKHSWTRRLKYVFPIMMMLGTLFGLKTANVFAEKVIVDPSNPIQNVKNNFIIPKDVPNAKTNITVNGASKVYKYHVDANKGGFTDDYVGLVEGNKNIRYPSFQKEYGETNLVLEGVTTNTKVNIDYGKIGTYNGKKVNIKLVLSNIHLYSDTLPWNLLDNNYTKTHFRDDGYKNTNGAMSKSKKRTVLWISDNLFSGIVYHSTQMNVQLVATYEDGSPVQFSGDTFISFNSLNPAGGKSTDLKGEYAHYDKMNTTDWYVRQDAVLSEFKSFYNNLNVVGGHPGGSSKLTQADNDFNNLHDKLGDPKFGQGTVSFKISEANPTFVIGSSNVQTWFTLSSATIFSVVPDQPEKTGVDKNGNNVNDKMLQVGDTIQYRIKQKVNRLGVDLLAVYDRFELIDNLPKEVDYVDAHVESGTNKKFDVSGEVTYDKTKHQVKYAAKADTLKNRMKYNGETYELVINVKVNELANQNSVAKNQGTSIINKVEKDTNIITVYFPKIPVKEVQQNGKDVNGRNDGKKGTPTAPLNAGSEVQYLVTQKWHTKGVDAASDHYKQFSIQDPIEARLTYNDGSAQVIDKSTGKDITSEGTLTYDSNSRTLKWEASADFLNNNLLDGREIQLIFTAKTPLQSEKNIDNQAVVAVDNVSNKTNVVTIGVDPNLPQVIVPKTGSTHLVTILAVSLLLLVLATFGYAVLKFN</sequence>
<keyword evidence="2" id="KW-0812">Transmembrane</keyword>
<dbReference type="EMBL" id="LRHK01000009">
    <property type="protein sequence ID" value="KWX16146.1"/>
    <property type="molecule type" value="Genomic_DNA"/>
</dbReference>
<feature type="domain" description="Adhesin isopeptide-forming adherence" evidence="3">
    <location>
        <begin position="502"/>
        <end position="652"/>
    </location>
</feature>
<dbReference type="Pfam" id="PF17998">
    <property type="entry name" value="AgI_II_C2"/>
    <property type="match status" value="2"/>
</dbReference>
<dbReference type="NCBIfam" id="TIGR04226">
    <property type="entry name" value="RrgB_K2N_iso_D2"/>
    <property type="match status" value="2"/>
</dbReference>
<evidence type="ECO:0000256" key="2">
    <source>
        <dbReference type="SAM" id="Phobius"/>
    </source>
</evidence>
<evidence type="ECO:0000259" key="3">
    <source>
        <dbReference type="Pfam" id="PF17998"/>
    </source>
</evidence>
<organism evidence="4 6">
    <name type="scientific">Enterococcus faecium</name>
    <name type="common">Streptococcus faecium</name>
    <dbReference type="NCBI Taxonomy" id="1352"/>
    <lineage>
        <taxon>Bacteria</taxon>
        <taxon>Bacillati</taxon>
        <taxon>Bacillota</taxon>
        <taxon>Bacilli</taxon>
        <taxon>Lactobacillales</taxon>
        <taxon>Enterococcaceae</taxon>
        <taxon>Enterococcus</taxon>
    </lineage>
</organism>
<dbReference type="Gene3D" id="2.60.40.740">
    <property type="match status" value="2"/>
</dbReference>
<comment type="caution">
    <text evidence="4">The sequence shown here is derived from an EMBL/GenBank/DDBJ whole genome shotgun (WGS) entry which is preliminary data.</text>
</comment>
<evidence type="ECO:0000313" key="6">
    <source>
        <dbReference type="Proteomes" id="UP000070452"/>
    </source>
</evidence>
<dbReference type="InterPro" id="IPR026466">
    <property type="entry name" value="Fim_isopep_form_D2_dom"/>
</dbReference>